<comment type="caution">
    <text evidence="1">The sequence shown here is derived from an EMBL/GenBank/DDBJ whole genome shotgun (WGS) entry which is preliminary data.</text>
</comment>
<dbReference type="AlphaFoldDB" id="A0A9Q4DSQ4"/>
<organism evidence="1 2">
    <name type="scientific">Bacillus spizizenii</name>
    <name type="common">Bacillus subtilis subsp. spizizenii</name>
    <dbReference type="NCBI Taxonomy" id="96241"/>
    <lineage>
        <taxon>Bacteria</taxon>
        <taxon>Bacillati</taxon>
        <taxon>Bacillota</taxon>
        <taxon>Bacilli</taxon>
        <taxon>Bacillales</taxon>
        <taxon>Bacillaceae</taxon>
        <taxon>Bacillus</taxon>
    </lineage>
</organism>
<gene>
    <name evidence="1" type="primary">mstX</name>
    <name evidence="1" type="ORF">MOC45_11460</name>
</gene>
<dbReference type="Gene3D" id="1.10.220.90">
    <property type="entry name" value="Mistic"/>
    <property type="match status" value="1"/>
</dbReference>
<evidence type="ECO:0000313" key="1">
    <source>
        <dbReference type="EMBL" id="MCY8121212.1"/>
    </source>
</evidence>
<dbReference type="InterPro" id="IPR021078">
    <property type="entry name" value="Membrane-integrating_Mistic"/>
</dbReference>
<dbReference type="EMBL" id="JALANJ010000015">
    <property type="protein sequence ID" value="MCY8121212.1"/>
    <property type="molecule type" value="Genomic_DNA"/>
</dbReference>
<accession>A0A9Q4DSQ4</accession>
<dbReference type="InterPro" id="IPR038193">
    <property type="entry name" value="Mistic_sf"/>
</dbReference>
<evidence type="ECO:0000313" key="2">
    <source>
        <dbReference type="Proteomes" id="UP001070352"/>
    </source>
</evidence>
<name>A0A9Q4DSQ4_BACSC</name>
<protein>
    <submittedName>
        <fullName evidence="1">Biofilm formation protein MstX</fullName>
    </submittedName>
</protein>
<sequence>MFCSFFEKHHRKWDILFKKSTGVMEAMKVTSEEKEQLSTAIDRMNEGLDAFIQLYNESEINEPLIQLDDDTADLMKQARDMYGQEKLNEKLNTIIKQILSISLSEEGEKE</sequence>
<reference evidence="1" key="1">
    <citation type="submission" date="2022-02" db="EMBL/GenBank/DDBJ databases">
        <title>Crop Bioprotection Bacillus Genome Sequencing.</title>
        <authorList>
            <person name="Dunlap C."/>
        </authorList>
    </citation>
    <scope>NUCLEOTIDE SEQUENCE</scope>
    <source>
        <strain evidence="1">M18B4</strain>
    </source>
</reference>
<dbReference type="Proteomes" id="UP001070352">
    <property type="component" value="Unassembled WGS sequence"/>
</dbReference>
<dbReference type="Pfam" id="PF11458">
    <property type="entry name" value="Mistic"/>
    <property type="match status" value="1"/>
</dbReference>
<proteinExistence type="predicted"/>